<feature type="compositionally biased region" description="Low complexity" evidence="1">
    <location>
        <begin position="652"/>
        <end position="663"/>
    </location>
</feature>
<feature type="region of interest" description="Disordered" evidence="1">
    <location>
        <begin position="1020"/>
        <end position="1043"/>
    </location>
</feature>
<dbReference type="Proteomes" id="UP000283090">
    <property type="component" value="Unassembled WGS sequence"/>
</dbReference>
<sequence>MVDNALTFTPGRWESERRSAVAATDEKIKEILVQRGASGLYFGAPRSIMLGSPRRLSGFQSIPGPIEVEEMDSGSSVGVGPSKSPAMPLPEEFSPESSIILPPSLPIFAVPLHPNESPVTREYLLHDLDHILLAEDRRTKGNSGLLLWGPPGSGKTHLVREYVFSRRSIYTGGIFWVNAQTSSSRIDSFRHIYKKLNLPSAVMQDITAPHTDRSGLDLCTCRVLEWMERNENWLLVLDGANAVTETEIDELKACMPTSRGSSILLTSLNQSLDGQARLGAPVGFKIPQMTMKEAVSILLTEAKIVDPTPQEVKVAQELVELLDYLIGAIHIAACYIAERQVSIYEYLRGYKGHPKVSGDGWSPLAMTLDTLETKHPEAANLLKLISYFGTDIPTLLINWGLEALPAQVRVVAKEEDGVFDFNLTIKHLLAFSLVRRTHQNERENGKEWRVDRLHLQSVIQTYVRQRLSSQAEVGQAWVKFAALVFRHAFERAEKQRGSNGSIYVKDYEEFVRHGEALMNHMREGKVSRKSIRTTVEIAKQVIGEQVKAQEAGRLVELPAQSIWGRTDTESPEAVYASRRSTFNDSSVTGSSLSASTLSELSKGNAFSVGNNSKVTQEEEQKTEDALPAAATVEPTASVQKNEPPKSMLSRASTTTTIQGSTTSAKAGKQRNKLQRRQSHKSYRTRKGKEVDERLRPSKEAPVPTIPTSATIGTQTQLMAIGTATIKRQVTDPYPISPPSGYGSNNPLTIPGWPNSESSPPEIPLPLPQNVPQIYTNDLINQSAPSNLYHLYRKSELSNTNPPPPARTISEPIRDPGPNQPLPRTIRRRKAIDPSPTPPPQPKTPRLDSALSPIPPFLSADHHYLASPIGYFYVVDHQRQPENEDQAEEEGDFISVTSEPGPSRISRGRLSPNPLMRHKVLYNTPASSTAAIGPSRLKPPAPPSPLQSHSEIFLSAPTSPILSRMSSIITSDDDGVSMQPSPGSLVNLAKNFTSWAGTSLRSRGSSVSSLGTISPTVRVERRRSISIPREGSPSRGRNHWRTLV</sequence>
<feature type="compositionally biased region" description="Basic and acidic residues" evidence="1">
    <location>
        <begin position="687"/>
        <end position="698"/>
    </location>
</feature>
<dbReference type="PANTHER" id="PTHR48187:SF2">
    <property type="entry name" value="LD21810P"/>
    <property type="match status" value="1"/>
</dbReference>
<dbReference type="GO" id="GO:0043531">
    <property type="term" value="F:ADP binding"/>
    <property type="evidence" value="ECO:0007669"/>
    <property type="project" value="InterPro"/>
</dbReference>
<dbReference type="VEuPathDB" id="FungiDB:DFL_008640"/>
<dbReference type="Pfam" id="PF00931">
    <property type="entry name" value="NB-ARC"/>
    <property type="match status" value="1"/>
</dbReference>
<dbReference type="InterPro" id="IPR002182">
    <property type="entry name" value="NB-ARC"/>
</dbReference>
<dbReference type="OrthoDB" id="5086500at2759"/>
<reference evidence="3 4" key="1">
    <citation type="submission" date="2019-01" db="EMBL/GenBank/DDBJ databases">
        <title>Intercellular communication is required for trap formation in the nematode-trapping fungus Duddingtonia flagrans.</title>
        <authorList>
            <person name="Youssar L."/>
            <person name="Wernet V."/>
            <person name="Hensel N."/>
            <person name="Hildebrandt H.-G."/>
            <person name="Fischer R."/>
        </authorList>
    </citation>
    <scope>NUCLEOTIDE SEQUENCE [LARGE SCALE GENOMIC DNA]</scope>
    <source>
        <strain evidence="3 4">CBS H-5679</strain>
    </source>
</reference>
<dbReference type="PANTHER" id="PTHR48187">
    <property type="entry name" value="LD21810P"/>
    <property type="match status" value="1"/>
</dbReference>
<comment type="caution">
    <text evidence="3">The sequence shown here is derived from an EMBL/GenBank/DDBJ whole genome shotgun (WGS) entry which is preliminary data.</text>
</comment>
<feature type="region of interest" description="Disordered" evidence="1">
    <location>
        <begin position="879"/>
        <end position="910"/>
    </location>
</feature>
<dbReference type="AlphaFoldDB" id="A0A436ZPB6"/>
<evidence type="ECO:0000259" key="2">
    <source>
        <dbReference type="Pfam" id="PF00931"/>
    </source>
</evidence>
<feature type="region of interest" description="Disordered" evidence="1">
    <location>
        <begin position="794"/>
        <end position="853"/>
    </location>
</feature>
<evidence type="ECO:0000313" key="3">
    <source>
        <dbReference type="EMBL" id="RVD80747.1"/>
    </source>
</evidence>
<evidence type="ECO:0000256" key="1">
    <source>
        <dbReference type="SAM" id="MobiDB-lite"/>
    </source>
</evidence>
<name>A0A436ZPB6_ARTFL</name>
<evidence type="ECO:0000313" key="4">
    <source>
        <dbReference type="Proteomes" id="UP000283090"/>
    </source>
</evidence>
<keyword evidence="4" id="KW-1185">Reference proteome</keyword>
<dbReference type="InterPro" id="IPR027417">
    <property type="entry name" value="P-loop_NTPase"/>
</dbReference>
<feature type="compositionally biased region" description="Basic and acidic residues" evidence="1">
    <location>
        <begin position="615"/>
        <end position="624"/>
    </location>
</feature>
<dbReference type="GeneID" id="93590951"/>
<feature type="region of interest" description="Disordered" evidence="1">
    <location>
        <begin position="927"/>
        <end position="949"/>
    </location>
</feature>
<proteinExistence type="predicted"/>
<gene>
    <name evidence="3" type="ORF">DFL_008640</name>
</gene>
<protein>
    <recommendedName>
        <fullName evidence="2">NB-ARC domain-containing protein</fullName>
    </recommendedName>
</protein>
<organism evidence="3 4">
    <name type="scientific">Arthrobotrys flagrans</name>
    <name type="common">Nematode-trapping fungus</name>
    <name type="synonym">Trichothecium flagrans</name>
    <dbReference type="NCBI Taxonomy" id="97331"/>
    <lineage>
        <taxon>Eukaryota</taxon>
        <taxon>Fungi</taxon>
        <taxon>Dikarya</taxon>
        <taxon>Ascomycota</taxon>
        <taxon>Pezizomycotina</taxon>
        <taxon>Orbiliomycetes</taxon>
        <taxon>Orbiliales</taxon>
        <taxon>Orbiliaceae</taxon>
        <taxon>Arthrobotrys</taxon>
    </lineage>
</organism>
<accession>A0A436ZPB6</accession>
<feature type="compositionally biased region" description="Acidic residues" evidence="1">
    <location>
        <begin position="882"/>
        <end position="891"/>
    </location>
</feature>
<dbReference type="EMBL" id="SAEB01000012">
    <property type="protein sequence ID" value="RVD80747.1"/>
    <property type="molecule type" value="Genomic_DNA"/>
</dbReference>
<dbReference type="Gene3D" id="3.40.50.300">
    <property type="entry name" value="P-loop containing nucleotide triphosphate hydrolases"/>
    <property type="match status" value="1"/>
</dbReference>
<dbReference type="SUPFAM" id="SSF52540">
    <property type="entry name" value="P-loop containing nucleoside triphosphate hydrolases"/>
    <property type="match status" value="1"/>
</dbReference>
<dbReference type="RefSeq" id="XP_067486291.1">
    <property type="nucleotide sequence ID" value="XM_067638400.1"/>
</dbReference>
<feature type="region of interest" description="Disordered" evidence="1">
    <location>
        <begin position="603"/>
        <end position="707"/>
    </location>
</feature>
<feature type="compositionally biased region" description="Basic residues" evidence="1">
    <location>
        <begin position="667"/>
        <end position="686"/>
    </location>
</feature>
<feature type="domain" description="NB-ARC" evidence="2">
    <location>
        <begin position="145"/>
        <end position="277"/>
    </location>
</feature>